<feature type="compositionally biased region" description="Basic and acidic residues" evidence="1">
    <location>
        <begin position="160"/>
        <end position="185"/>
    </location>
</feature>
<evidence type="ECO:0000256" key="2">
    <source>
        <dbReference type="SAM" id="Phobius"/>
    </source>
</evidence>
<feature type="transmembrane region" description="Helical" evidence="2">
    <location>
        <begin position="392"/>
        <end position="421"/>
    </location>
</feature>
<dbReference type="InterPro" id="IPR002656">
    <property type="entry name" value="Acyl_transf_3_dom"/>
</dbReference>
<keyword evidence="2" id="KW-1133">Transmembrane helix</keyword>
<feature type="region of interest" description="Disordered" evidence="1">
    <location>
        <begin position="156"/>
        <end position="187"/>
    </location>
</feature>
<gene>
    <name evidence="5" type="ORF">RRG08_025375</name>
</gene>
<evidence type="ECO:0000313" key="6">
    <source>
        <dbReference type="Proteomes" id="UP001283361"/>
    </source>
</evidence>
<evidence type="ECO:0000259" key="3">
    <source>
        <dbReference type="Pfam" id="PF01757"/>
    </source>
</evidence>
<organism evidence="5 6">
    <name type="scientific">Elysia crispata</name>
    <name type="common">lettuce slug</name>
    <dbReference type="NCBI Taxonomy" id="231223"/>
    <lineage>
        <taxon>Eukaryota</taxon>
        <taxon>Metazoa</taxon>
        <taxon>Spiralia</taxon>
        <taxon>Lophotrochozoa</taxon>
        <taxon>Mollusca</taxon>
        <taxon>Gastropoda</taxon>
        <taxon>Heterobranchia</taxon>
        <taxon>Euthyneura</taxon>
        <taxon>Panpulmonata</taxon>
        <taxon>Sacoglossa</taxon>
        <taxon>Placobranchoidea</taxon>
        <taxon>Plakobranchidae</taxon>
        <taxon>Elysia</taxon>
    </lineage>
</organism>
<feature type="region of interest" description="Disordered" evidence="1">
    <location>
        <begin position="201"/>
        <end position="246"/>
    </location>
</feature>
<protein>
    <recommendedName>
        <fullName evidence="7">Acyltransferase 3 domain-containing protein</fullName>
    </recommendedName>
</protein>
<sequence>MKVRATQEAPGTHSNYETGSPQIIFRGRYCRARLPMAQYIDRRLPENVNTFWLDEDHLPININWGMCVPDSCTEHDIKAFLTQGTFSTLNLPVEDVLCFNEMKLKEDPGAAFVIFLLSVLLLVVIVCTALDVIIRVRDSKPSPNSACWCLAHVTPCGDCESSRRSDTRPSSNSDHEEQQKGRDICRPQIVGTSINPDLLKETAIGDHVPSSLATNTESSKGETTTEDSQKTEKSQTPQGTHNHGFEMHEVGEKGHHTCDTSDNQYGGNHLPIQQKEDLIKDLKIEMEEKFAKDGFLKEEKAVQQDHERQADSADKSLCTHIIRGISLYTNFVELMNTDVSSSKRTIRCLEGLKAITMAWVVLGHTYTFGGIIDENNVIYDNALEMTNIPDRLAFHMGVGSAQFGVDTFFVICGCLVMFISLDKLKSVKQSWKFWACFIFRRFWRLTPIYMVVLAIGTTLYDHIVYGPLKAHNLEEFYECREKWWAHLLYINNFYRPTQKCMTWTWYLAVDMQLHVLSPLLIYPVYRNRSLGCTMIVCLLVAGMVSAFFSELTYGGQFLLMDMNFSTYWSHVYTMPWTRVSAFAIGLLLGVLLRDLDSRPLPWEKFLARTWVS</sequence>
<dbReference type="PANTHER" id="PTHR11161:SF0">
    <property type="entry name" value="O-ACYLTRANSFERASE LIKE PROTEIN"/>
    <property type="match status" value="1"/>
</dbReference>
<name>A0AAE1B503_9GAST</name>
<dbReference type="Proteomes" id="UP001283361">
    <property type="component" value="Unassembled WGS sequence"/>
</dbReference>
<dbReference type="Pfam" id="PF20146">
    <property type="entry name" value="NRF"/>
    <property type="match status" value="1"/>
</dbReference>
<feature type="domain" description="Acyltransferase 3" evidence="3">
    <location>
        <begin position="348"/>
        <end position="603"/>
    </location>
</feature>
<evidence type="ECO:0000313" key="5">
    <source>
        <dbReference type="EMBL" id="KAK3799760.1"/>
    </source>
</evidence>
<feature type="transmembrane region" description="Helical" evidence="2">
    <location>
        <begin position="573"/>
        <end position="592"/>
    </location>
</feature>
<dbReference type="InterPro" id="IPR052728">
    <property type="entry name" value="O2_lipid_transport_reg"/>
</dbReference>
<dbReference type="EMBL" id="JAWDGP010000540">
    <property type="protein sequence ID" value="KAK3799760.1"/>
    <property type="molecule type" value="Genomic_DNA"/>
</dbReference>
<accession>A0AAE1B503</accession>
<feature type="transmembrane region" description="Helical" evidence="2">
    <location>
        <begin position="503"/>
        <end position="525"/>
    </location>
</feature>
<evidence type="ECO:0000259" key="4">
    <source>
        <dbReference type="Pfam" id="PF20146"/>
    </source>
</evidence>
<dbReference type="InterPro" id="IPR006621">
    <property type="entry name" value="Nose-resist-to-fluoxetine_N"/>
</dbReference>
<evidence type="ECO:0000256" key="1">
    <source>
        <dbReference type="SAM" id="MobiDB-lite"/>
    </source>
</evidence>
<feature type="transmembrane region" description="Helical" evidence="2">
    <location>
        <begin position="532"/>
        <end position="553"/>
    </location>
</feature>
<reference evidence="5" key="1">
    <citation type="journal article" date="2023" name="G3 (Bethesda)">
        <title>A reference genome for the long-term kleptoplast-retaining sea slug Elysia crispata morphotype clarki.</title>
        <authorList>
            <person name="Eastman K.E."/>
            <person name="Pendleton A.L."/>
            <person name="Shaikh M.A."/>
            <person name="Suttiyut T."/>
            <person name="Ogas R."/>
            <person name="Tomko P."/>
            <person name="Gavelis G."/>
            <person name="Widhalm J.R."/>
            <person name="Wisecaver J.H."/>
        </authorList>
    </citation>
    <scope>NUCLEOTIDE SEQUENCE</scope>
    <source>
        <strain evidence="5">ECLA1</strain>
    </source>
</reference>
<feature type="domain" description="Nose resistant-to-fluoxetine protein N-terminal" evidence="4">
    <location>
        <begin position="23"/>
        <end position="80"/>
    </location>
</feature>
<keyword evidence="6" id="KW-1185">Reference proteome</keyword>
<comment type="caution">
    <text evidence="5">The sequence shown here is derived from an EMBL/GenBank/DDBJ whole genome shotgun (WGS) entry which is preliminary data.</text>
</comment>
<feature type="compositionally biased region" description="Polar residues" evidence="1">
    <location>
        <begin position="211"/>
        <end position="222"/>
    </location>
</feature>
<evidence type="ECO:0008006" key="7">
    <source>
        <dbReference type="Google" id="ProtNLM"/>
    </source>
</evidence>
<dbReference type="PANTHER" id="PTHR11161">
    <property type="entry name" value="O-ACYLTRANSFERASE"/>
    <property type="match status" value="1"/>
</dbReference>
<keyword evidence="2" id="KW-0472">Membrane</keyword>
<dbReference type="Pfam" id="PF01757">
    <property type="entry name" value="Acyl_transf_3"/>
    <property type="match status" value="1"/>
</dbReference>
<keyword evidence="2" id="KW-0812">Transmembrane</keyword>
<dbReference type="AlphaFoldDB" id="A0AAE1B503"/>
<feature type="transmembrane region" description="Helical" evidence="2">
    <location>
        <begin position="110"/>
        <end position="134"/>
    </location>
</feature>
<dbReference type="GO" id="GO:0016747">
    <property type="term" value="F:acyltransferase activity, transferring groups other than amino-acyl groups"/>
    <property type="evidence" value="ECO:0007669"/>
    <property type="project" value="InterPro"/>
</dbReference>
<feature type="transmembrane region" description="Helical" evidence="2">
    <location>
        <begin position="442"/>
        <end position="460"/>
    </location>
</feature>
<proteinExistence type="predicted"/>